<feature type="domain" description="HTH cro/C1-type" evidence="1">
    <location>
        <begin position="18"/>
        <end position="62"/>
    </location>
</feature>
<dbReference type="Gene3D" id="1.10.260.40">
    <property type="entry name" value="lambda repressor-like DNA-binding domains"/>
    <property type="match status" value="1"/>
</dbReference>
<evidence type="ECO:0000313" key="3">
    <source>
        <dbReference type="Proteomes" id="UP000181909"/>
    </source>
</evidence>
<dbReference type="GO" id="GO:0003677">
    <property type="term" value="F:DNA binding"/>
    <property type="evidence" value="ECO:0007669"/>
    <property type="project" value="InterPro"/>
</dbReference>
<dbReference type="Pfam" id="PF19054">
    <property type="entry name" value="DUF5753"/>
    <property type="match status" value="1"/>
</dbReference>
<accession>A0A1K1WBX2</accession>
<dbReference type="AlphaFoldDB" id="A0A1K1WBX2"/>
<dbReference type="Pfam" id="PF13560">
    <property type="entry name" value="HTH_31"/>
    <property type="match status" value="1"/>
</dbReference>
<dbReference type="InterPro" id="IPR010982">
    <property type="entry name" value="Lambda_DNA-bd_dom_sf"/>
</dbReference>
<dbReference type="InterPro" id="IPR043917">
    <property type="entry name" value="DUF5753"/>
</dbReference>
<name>A0A1K1WBX2_STRAR</name>
<sequence>MAARTSPTERQKRLGAELRKLRTSADVSAEFAAGLLGVDRGKISNIEAGTRPISSDRLRTLACNCACTDEKYVDALVDMAQPSGRGWWERYRGLLPQGLLDIAELEMHATRMRAAYSMHIPGLLQTSDHALALFRVVIPQLPEREIALRLAHRVERQEVLDGGTPTPFTGIVHEAALRMRFGGRTVARAQLEHLLEKSEQTNITLLVIPFEAGAFPGAGQTVLYAEGPVSQLDTVQIDNSHGPLFVHSEAQLTKYRAHLDWMEEIALPPDKSRDFIHTIARQL</sequence>
<evidence type="ECO:0000313" key="2">
    <source>
        <dbReference type="EMBL" id="SFX34663.1"/>
    </source>
</evidence>
<dbReference type="RefSeq" id="WP_072484027.1">
    <property type="nucleotide sequence ID" value="NZ_CP109381.1"/>
</dbReference>
<dbReference type="InterPro" id="IPR001387">
    <property type="entry name" value="Cro/C1-type_HTH"/>
</dbReference>
<evidence type="ECO:0000259" key="1">
    <source>
        <dbReference type="PROSITE" id="PS50943"/>
    </source>
</evidence>
<protein>
    <submittedName>
        <fullName evidence="2">Helix-turn-helix domain-containing protein</fullName>
    </submittedName>
</protein>
<reference evidence="2 3" key="1">
    <citation type="submission" date="2016-11" db="EMBL/GenBank/DDBJ databases">
        <authorList>
            <person name="Jaros S."/>
            <person name="Januszkiewicz K."/>
            <person name="Wedrychowicz H."/>
        </authorList>
    </citation>
    <scope>NUCLEOTIDE SEQUENCE [LARGE SCALE GENOMIC DNA]</scope>
    <source>
        <strain evidence="2 3">OK807</strain>
    </source>
</reference>
<dbReference type="SUPFAM" id="SSF47413">
    <property type="entry name" value="lambda repressor-like DNA-binding domains"/>
    <property type="match status" value="1"/>
</dbReference>
<dbReference type="OrthoDB" id="3462393at2"/>
<dbReference type="STRING" id="1893.SAMN02787144_1002376"/>
<dbReference type="SMART" id="SM00530">
    <property type="entry name" value="HTH_XRE"/>
    <property type="match status" value="1"/>
</dbReference>
<dbReference type="Proteomes" id="UP000181909">
    <property type="component" value="Unassembled WGS sequence"/>
</dbReference>
<dbReference type="CDD" id="cd00093">
    <property type="entry name" value="HTH_XRE"/>
    <property type="match status" value="1"/>
</dbReference>
<dbReference type="PROSITE" id="PS50943">
    <property type="entry name" value="HTH_CROC1"/>
    <property type="match status" value="1"/>
</dbReference>
<organism evidence="2 3">
    <name type="scientific">Streptomyces atratus</name>
    <dbReference type="NCBI Taxonomy" id="1893"/>
    <lineage>
        <taxon>Bacteria</taxon>
        <taxon>Bacillati</taxon>
        <taxon>Actinomycetota</taxon>
        <taxon>Actinomycetes</taxon>
        <taxon>Kitasatosporales</taxon>
        <taxon>Streptomycetaceae</taxon>
        <taxon>Streptomyces</taxon>
    </lineage>
</organism>
<proteinExistence type="predicted"/>
<dbReference type="EMBL" id="FPJO01000002">
    <property type="protein sequence ID" value="SFX34663.1"/>
    <property type="molecule type" value="Genomic_DNA"/>
</dbReference>
<gene>
    <name evidence="2" type="ORF">SAMN02787144_1002376</name>
</gene>